<dbReference type="Gene3D" id="3.30.360.10">
    <property type="entry name" value="Dihydrodipicolinate Reductase, domain 2"/>
    <property type="match status" value="1"/>
</dbReference>
<dbReference type="GO" id="GO:0000166">
    <property type="term" value="F:nucleotide binding"/>
    <property type="evidence" value="ECO:0007669"/>
    <property type="project" value="InterPro"/>
</dbReference>
<dbReference type="EMBL" id="CP002305">
    <property type="protein sequence ID" value="ADQ18657.1"/>
    <property type="molecule type" value="Genomic_DNA"/>
</dbReference>
<keyword evidence="4" id="KW-1185">Reference proteome</keyword>
<feature type="domain" description="Gfo/Idh/MocA-like oxidoreductase bacterial type C-terminal" evidence="2">
    <location>
        <begin position="234"/>
        <end position="287"/>
    </location>
</feature>
<dbReference type="Pfam" id="PF01408">
    <property type="entry name" value="GFO_IDH_MocA"/>
    <property type="match status" value="1"/>
</dbReference>
<feature type="domain" description="Gfo/Idh/MocA-like oxidoreductase N-terminal" evidence="1">
    <location>
        <begin position="73"/>
        <end position="190"/>
    </location>
</feature>
<dbReference type="HOGENOM" id="CLU_023194_24_0_10"/>
<name>E4RTU9_LEAB4</name>
<dbReference type="InterPro" id="IPR043906">
    <property type="entry name" value="Gfo/Idh/MocA_OxRdtase_bact_C"/>
</dbReference>
<protein>
    <submittedName>
        <fullName evidence="3">Oxidoreductase domain protein</fullName>
    </submittedName>
</protein>
<dbReference type="SUPFAM" id="SSF55347">
    <property type="entry name" value="Glyceraldehyde-3-phosphate dehydrogenase-like, C-terminal domain"/>
    <property type="match status" value="1"/>
</dbReference>
<dbReference type="Pfam" id="PF19051">
    <property type="entry name" value="GFO_IDH_MocA_C2"/>
    <property type="match status" value="1"/>
</dbReference>
<dbReference type="PANTHER" id="PTHR43818:SF10">
    <property type="entry name" value="NADH-DEPENDENT DEHYDROGENASE-RELATED"/>
    <property type="match status" value="1"/>
</dbReference>
<dbReference type="InterPro" id="IPR036291">
    <property type="entry name" value="NAD(P)-bd_dom_sf"/>
</dbReference>
<evidence type="ECO:0000259" key="2">
    <source>
        <dbReference type="Pfam" id="PF19051"/>
    </source>
</evidence>
<dbReference type="AlphaFoldDB" id="E4RTU9"/>
<dbReference type="PANTHER" id="PTHR43818">
    <property type="entry name" value="BCDNA.GH03377"/>
    <property type="match status" value="1"/>
</dbReference>
<dbReference type="KEGG" id="lby:Lbys_2995"/>
<accession>E4RTU9</accession>
<dbReference type="eggNOG" id="COG0673">
    <property type="taxonomic scope" value="Bacteria"/>
</dbReference>
<dbReference type="STRING" id="649349.Lbys_2995"/>
<evidence type="ECO:0000313" key="4">
    <source>
        <dbReference type="Proteomes" id="UP000007435"/>
    </source>
</evidence>
<dbReference type="Proteomes" id="UP000007435">
    <property type="component" value="Chromosome"/>
</dbReference>
<sequence>MLKQITKSDVGVCLLKNVGNFNQTIQSPMKQKNNSRRDFIRKGALAAAGFYIVPRNVLGGPGFIAPSDQLLLAAIGAGGKGRSDIKNASVNGRERVVALCDVDFSGSAAATVKDFPQAKLFADYRVMLDQMKEIDAVTISTPDHVHGPAASFAMQRGKHVYVQKPMTHNIKEARLLTEMARKYKVVTQMGNQGASNPLLKNVQGWIDSGKIGKVAKVQIWTNRPVWPQGNAMPKPDPSQKPKDLDWNLWLGPAPETEYIPNLHPFNWRGWWEYGTGALGDVGCHLIDIPFRTLGLMYPTDAECSVGSVYSKMWTPDYNPEGAPASSTITLHFNATKKNPTRLEMSWMDGGIRPPHPEIIPADHDIGGPGSANGVLMIGEKGIISTNINDSSPLTPKLYLNDGSIEVPVEPEGVKEPEYGHQRLWVDACKAGFNSKEHKGLTSSFDYAGPMTETVLMGNLAIRSYMLRKQNEKGAYEFFGRRKLLWDGENTRITNLEEANQFVSRQYRKGWEI</sequence>
<reference key="1">
    <citation type="submission" date="2010-11" db="EMBL/GenBank/DDBJ databases">
        <title>The complete genome of Leadbetterella byssophila DSM 17132.</title>
        <authorList>
            <consortium name="US DOE Joint Genome Institute (JGI-PGF)"/>
            <person name="Lucas S."/>
            <person name="Copeland A."/>
            <person name="Lapidus A."/>
            <person name="Glavina del Rio T."/>
            <person name="Dalin E."/>
            <person name="Tice H."/>
            <person name="Bruce D."/>
            <person name="Goodwin L."/>
            <person name="Pitluck S."/>
            <person name="Kyrpides N."/>
            <person name="Mavromatis K."/>
            <person name="Ivanova N."/>
            <person name="Teshima H."/>
            <person name="Brettin T."/>
            <person name="Detter J.C."/>
            <person name="Han C."/>
            <person name="Tapia R."/>
            <person name="Land M."/>
            <person name="Hauser L."/>
            <person name="Markowitz V."/>
            <person name="Cheng J.-F."/>
            <person name="Hugenholtz P."/>
            <person name="Woyke T."/>
            <person name="Wu D."/>
            <person name="Tindall B."/>
            <person name="Pomrenke H.G."/>
            <person name="Brambilla E."/>
            <person name="Klenk H.-P."/>
            <person name="Eisen J.A."/>
        </authorList>
    </citation>
    <scope>NUCLEOTIDE SEQUENCE [LARGE SCALE GENOMIC DNA]</scope>
    <source>
        <strain>DSM 17132</strain>
    </source>
</reference>
<dbReference type="InterPro" id="IPR000683">
    <property type="entry name" value="Gfo/Idh/MocA-like_OxRdtase_N"/>
</dbReference>
<dbReference type="SUPFAM" id="SSF51735">
    <property type="entry name" value="NAD(P)-binding Rossmann-fold domains"/>
    <property type="match status" value="1"/>
</dbReference>
<evidence type="ECO:0000259" key="1">
    <source>
        <dbReference type="Pfam" id="PF01408"/>
    </source>
</evidence>
<reference evidence="3 4" key="2">
    <citation type="journal article" date="2011" name="Stand. Genomic Sci.">
        <title>Complete genome sequence of Leadbetterella byssophila type strain (4M15).</title>
        <authorList>
            <person name="Abt B."/>
            <person name="Teshima H."/>
            <person name="Lucas S."/>
            <person name="Lapidus A."/>
            <person name="Del Rio T.G."/>
            <person name="Nolan M."/>
            <person name="Tice H."/>
            <person name="Cheng J.F."/>
            <person name="Pitluck S."/>
            <person name="Liolios K."/>
            <person name="Pagani I."/>
            <person name="Ivanova N."/>
            <person name="Mavromatis K."/>
            <person name="Pati A."/>
            <person name="Tapia R."/>
            <person name="Han C."/>
            <person name="Goodwin L."/>
            <person name="Chen A."/>
            <person name="Palaniappan K."/>
            <person name="Land M."/>
            <person name="Hauser L."/>
            <person name="Chang Y.J."/>
            <person name="Jeffries C.D."/>
            <person name="Rohde M."/>
            <person name="Goker M."/>
            <person name="Tindall B.J."/>
            <person name="Detter J.C."/>
            <person name="Woyke T."/>
            <person name="Bristow J."/>
            <person name="Eisen J.A."/>
            <person name="Markowitz V."/>
            <person name="Hugenholtz P."/>
            <person name="Klenk H.P."/>
            <person name="Kyrpides N.C."/>
        </authorList>
    </citation>
    <scope>NUCLEOTIDE SEQUENCE [LARGE SCALE GENOMIC DNA]</scope>
    <source>
        <strain evidence="4">DSM 17132 / JCM 16389 / KACC 11308 / NBRC 106382 / 4M15</strain>
    </source>
</reference>
<proteinExistence type="predicted"/>
<dbReference type="InterPro" id="IPR050463">
    <property type="entry name" value="Gfo/Idh/MocA_oxidrdct_glycsds"/>
</dbReference>
<evidence type="ECO:0000313" key="3">
    <source>
        <dbReference type="EMBL" id="ADQ18657.1"/>
    </source>
</evidence>
<organism evidence="3 4">
    <name type="scientific">Leadbetterella byssophila (strain DSM 17132 / JCM 16389 / KACC 11308 / NBRC 106382 / 4M15)</name>
    <dbReference type="NCBI Taxonomy" id="649349"/>
    <lineage>
        <taxon>Bacteria</taxon>
        <taxon>Pseudomonadati</taxon>
        <taxon>Bacteroidota</taxon>
        <taxon>Cytophagia</taxon>
        <taxon>Cytophagales</taxon>
        <taxon>Leadbetterellaceae</taxon>
        <taxon>Leadbetterella</taxon>
    </lineage>
</organism>
<gene>
    <name evidence="3" type="ordered locus">Lbys_2995</name>
</gene>
<dbReference type="Gene3D" id="3.40.50.720">
    <property type="entry name" value="NAD(P)-binding Rossmann-like Domain"/>
    <property type="match status" value="1"/>
</dbReference>